<accession>A0ABT3HUE1</accession>
<evidence type="ECO:0000313" key="2">
    <source>
        <dbReference type="EMBL" id="MCW3167315.1"/>
    </source>
</evidence>
<evidence type="ECO:0000313" key="3">
    <source>
        <dbReference type="Proteomes" id="UP001163731"/>
    </source>
</evidence>
<reference evidence="2" key="1">
    <citation type="submission" date="2022-10" db="EMBL/GenBank/DDBJ databases">
        <title>Chryseobacterium babae sp. nov. isolated from the gut of the beetle Oryctes rhinoceros, and Chryseobacterium kimseyorum sp. nov., isolated from a stick insect rearing cage.</title>
        <authorList>
            <person name="Shelomi M."/>
            <person name="Han C.-J."/>
            <person name="Chen W.-M."/>
            <person name="Chen H.-K."/>
            <person name="Liaw S.-J."/>
            <person name="Muhle E."/>
            <person name="Clermont D."/>
        </authorList>
    </citation>
    <scope>NUCLEOTIDE SEQUENCE</scope>
    <source>
        <strain evidence="2">09-1422</strain>
    </source>
</reference>
<keyword evidence="3" id="KW-1185">Reference proteome</keyword>
<sequence>MKKTALFVVLLCFQFSFSQKLLVSWSQQNIENYTEDMYNEAQKLSPEQLLEKNKNAAYWSEVFLTMNASVNNYENDKEYLKNLARQITDTKETKIKGTSRLIIWDRIVSGDIIFEGKGLVVENDLFLINGRANQVLQSVTRKNFGFVTSSSTKKELESLREKWLDYLNGKPVEEFKPAEFKNAKIAEISGLNAVHALIISLQDNSVKEQITKKCLKQIYNLDELPTSKESPAKFCSPDTYTYAYLAMLFGDKTRDETKTAKWWLNFWNENQKKLSWNNEGFYEVKK</sequence>
<feature type="signal peptide" evidence="1">
    <location>
        <begin position="1"/>
        <end position="18"/>
    </location>
</feature>
<organism evidence="2 3">
    <name type="scientific">Chryseobacterium kimseyorum</name>
    <dbReference type="NCBI Taxonomy" id="2984028"/>
    <lineage>
        <taxon>Bacteria</taxon>
        <taxon>Pseudomonadati</taxon>
        <taxon>Bacteroidota</taxon>
        <taxon>Flavobacteriia</taxon>
        <taxon>Flavobacteriales</taxon>
        <taxon>Weeksellaceae</taxon>
        <taxon>Chryseobacterium group</taxon>
        <taxon>Chryseobacterium</taxon>
    </lineage>
</organism>
<name>A0ABT3HUE1_9FLAO</name>
<protein>
    <recommendedName>
        <fullName evidence="4">Alginate lyase domain-containing protein</fullName>
    </recommendedName>
</protein>
<gene>
    <name evidence="2" type="ORF">OMO38_02125</name>
</gene>
<evidence type="ECO:0000256" key="1">
    <source>
        <dbReference type="SAM" id="SignalP"/>
    </source>
</evidence>
<dbReference type="EMBL" id="JAPDHW010000001">
    <property type="protein sequence ID" value="MCW3167315.1"/>
    <property type="molecule type" value="Genomic_DNA"/>
</dbReference>
<dbReference type="RefSeq" id="WP_264748596.1">
    <property type="nucleotide sequence ID" value="NZ_JAPDHW010000001.1"/>
</dbReference>
<keyword evidence="1" id="KW-0732">Signal</keyword>
<dbReference type="Proteomes" id="UP001163731">
    <property type="component" value="Unassembled WGS sequence"/>
</dbReference>
<feature type="chain" id="PRO_5046940337" description="Alginate lyase domain-containing protein" evidence="1">
    <location>
        <begin position="19"/>
        <end position="286"/>
    </location>
</feature>
<proteinExistence type="predicted"/>
<comment type="caution">
    <text evidence="2">The sequence shown here is derived from an EMBL/GenBank/DDBJ whole genome shotgun (WGS) entry which is preliminary data.</text>
</comment>
<evidence type="ECO:0008006" key="4">
    <source>
        <dbReference type="Google" id="ProtNLM"/>
    </source>
</evidence>